<evidence type="ECO:0000313" key="1">
    <source>
        <dbReference type="EMBL" id="EEY59556.1"/>
    </source>
</evidence>
<accession>D0NJ38</accession>
<proteinExistence type="predicted"/>
<organism evidence="1 2">
    <name type="scientific">Phytophthora infestans (strain T30-4)</name>
    <name type="common">Potato late blight agent</name>
    <dbReference type="NCBI Taxonomy" id="403677"/>
    <lineage>
        <taxon>Eukaryota</taxon>
        <taxon>Sar</taxon>
        <taxon>Stramenopiles</taxon>
        <taxon>Oomycota</taxon>
        <taxon>Peronosporomycetes</taxon>
        <taxon>Peronosporales</taxon>
        <taxon>Peronosporaceae</taxon>
        <taxon>Phytophthora</taxon>
    </lineage>
</organism>
<dbReference type="AlphaFoldDB" id="D0NJ38"/>
<reference evidence="2" key="1">
    <citation type="journal article" date="2009" name="Nature">
        <title>Genome sequence and analysis of the Irish potato famine pathogen Phytophthora infestans.</title>
        <authorList>
            <consortium name="The Broad Institute Genome Sequencing Platform"/>
            <person name="Haas B.J."/>
            <person name="Kamoun S."/>
            <person name="Zody M.C."/>
            <person name="Jiang R.H."/>
            <person name="Handsaker R.E."/>
            <person name="Cano L.M."/>
            <person name="Grabherr M."/>
            <person name="Kodira C.D."/>
            <person name="Raffaele S."/>
            <person name="Torto-Alalibo T."/>
            <person name="Bozkurt T.O."/>
            <person name="Ah-Fong A.M."/>
            <person name="Alvarado L."/>
            <person name="Anderson V.L."/>
            <person name="Armstrong M.R."/>
            <person name="Avrova A."/>
            <person name="Baxter L."/>
            <person name="Beynon J."/>
            <person name="Boevink P.C."/>
            <person name="Bollmann S.R."/>
            <person name="Bos J.I."/>
            <person name="Bulone V."/>
            <person name="Cai G."/>
            <person name="Cakir C."/>
            <person name="Carrington J.C."/>
            <person name="Chawner M."/>
            <person name="Conti L."/>
            <person name="Costanzo S."/>
            <person name="Ewan R."/>
            <person name="Fahlgren N."/>
            <person name="Fischbach M.A."/>
            <person name="Fugelstad J."/>
            <person name="Gilroy E.M."/>
            <person name="Gnerre S."/>
            <person name="Green P.J."/>
            <person name="Grenville-Briggs L.J."/>
            <person name="Griffith J."/>
            <person name="Grunwald N.J."/>
            <person name="Horn K."/>
            <person name="Horner N.R."/>
            <person name="Hu C.H."/>
            <person name="Huitema E."/>
            <person name="Jeong D.H."/>
            <person name="Jones A.M."/>
            <person name="Jones J.D."/>
            <person name="Jones R.W."/>
            <person name="Karlsson E.K."/>
            <person name="Kunjeti S.G."/>
            <person name="Lamour K."/>
            <person name="Liu Z."/>
            <person name="Ma L."/>
            <person name="Maclean D."/>
            <person name="Chibucos M.C."/>
            <person name="McDonald H."/>
            <person name="McWalters J."/>
            <person name="Meijer H.J."/>
            <person name="Morgan W."/>
            <person name="Morris P.F."/>
            <person name="Munro C.A."/>
            <person name="O'Neill K."/>
            <person name="Ospina-Giraldo M."/>
            <person name="Pinzon A."/>
            <person name="Pritchard L."/>
            <person name="Ramsahoye B."/>
            <person name="Ren Q."/>
            <person name="Restrepo S."/>
            <person name="Roy S."/>
            <person name="Sadanandom A."/>
            <person name="Savidor A."/>
            <person name="Schornack S."/>
            <person name="Schwartz D.C."/>
            <person name="Schumann U.D."/>
            <person name="Schwessinger B."/>
            <person name="Seyer L."/>
            <person name="Sharpe T."/>
            <person name="Silvar C."/>
            <person name="Song J."/>
            <person name="Studholme D.J."/>
            <person name="Sykes S."/>
            <person name="Thines M."/>
            <person name="van de Vondervoort P.J."/>
            <person name="Phuntumart V."/>
            <person name="Wawra S."/>
            <person name="Weide R."/>
            <person name="Win J."/>
            <person name="Young C."/>
            <person name="Zhou S."/>
            <person name="Fry W."/>
            <person name="Meyers B.C."/>
            <person name="van West P."/>
            <person name="Ristaino J."/>
            <person name="Govers F."/>
            <person name="Birch P.R."/>
            <person name="Whisson S.C."/>
            <person name="Judelson H.S."/>
            <person name="Nusbaum C."/>
        </authorList>
    </citation>
    <scope>NUCLEOTIDE SEQUENCE [LARGE SCALE GENOMIC DNA]</scope>
    <source>
        <strain evidence="2">T30-4</strain>
    </source>
</reference>
<dbReference type="OrthoDB" id="111654at2759"/>
<dbReference type="Proteomes" id="UP000006643">
    <property type="component" value="Unassembled WGS sequence"/>
</dbReference>
<dbReference type="HOGENOM" id="CLU_1484776_0_0_1"/>
<protein>
    <recommendedName>
        <fullName evidence="3">DDE-1 domain-containing protein</fullName>
    </recommendedName>
</protein>
<evidence type="ECO:0000313" key="2">
    <source>
        <dbReference type="Proteomes" id="UP000006643"/>
    </source>
</evidence>
<dbReference type="eggNOG" id="ENOG502S42H">
    <property type="taxonomic scope" value="Eukaryota"/>
</dbReference>
<evidence type="ECO:0008006" key="3">
    <source>
        <dbReference type="Google" id="ProtNLM"/>
    </source>
</evidence>
<dbReference type="OMA" id="CERRNME"/>
<dbReference type="GeneID" id="9473135"/>
<dbReference type="EMBL" id="DS028141">
    <property type="protein sequence ID" value="EEY59556.1"/>
    <property type="molecule type" value="Genomic_DNA"/>
</dbReference>
<dbReference type="KEGG" id="pif:PITG_12126"/>
<keyword evidence="2" id="KW-1185">Reference proteome</keyword>
<dbReference type="RefSeq" id="XP_002900749.1">
    <property type="nucleotide sequence ID" value="XM_002900703.1"/>
</dbReference>
<sequence length="182" mass="20762">MLIFKNAKSNYPIQGLPDCVNGVCYRTSPSAFINNRIMVEWLRETRSWGPADPFAKERQLWLDNARGHAADRFPFHRIKVHWRNLCERRNMEAIRRGEWMQGAKSSGALANPGKRFFLETAAECIRLVNAEKDEKGVNWAETSMVLCGLDVGNNGKWEANQLSKSLHDIISRCSEDSSTGYQ</sequence>
<dbReference type="InParanoid" id="D0NJ38"/>
<dbReference type="VEuPathDB" id="FungiDB:PITG_12126"/>
<gene>
    <name evidence="1" type="ORF">PITG_12126</name>
</gene>
<name>D0NJ38_PHYIT</name>